<gene>
    <name evidence="1" type="ORF">WICMUC_004443</name>
</gene>
<evidence type="ECO:0008006" key="3">
    <source>
        <dbReference type="Google" id="ProtNLM"/>
    </source>
</evidence>
<dbReference type="Gene3D" id="3.90.1410.10">
    <property type="entry name" value="set domain protein methyltransferase, domain 1"/>
    <property type="match status" value="1"/>
</dbReference>
<name>A0A9P8TA63_9ASCO</name>
<sequence>MTILNSFRERFITWCESEGSKISKFITFKNSDTEGTGVFLDLDQYSKENDLTKVDEEFVVLRIPKHMCLSLETIGENFLKEQLAYDLDTKFIRQGKLLSTFLSNFQSYFQESLDPFVRGGLNETNILVGELQMLVIIKIIREKLIEESLSEEYEEFLRNSPFSKLDQYLELLYLTEVNSVKLDEYYFEYLDAFKYNEREFRHRIEKVKSQAVLDALHQYLPSELFRFVDVNFLRRVEISVISRILEIPEPLEKDLKQEINEDYGDDKQENIEYGFAVSSTLVPVIDFVNHSNDFVNSYFDADEVTGDIILKLEPKRLEGLKGEVELFIQYSDCEDVLRFVHSYGFIPKSITKSIIYEHPISREYLRDYRVSNYSLANFFKWFQIQPNVQFVITYDESLNIRKAQLNLDENFIVFGFSKNLKYIKENALELIERGIGEVGEFSSGFIEKYLSLEESDGNDIISGYNGTPFIINRNHEINLKSLVENTSDEEINSLILDFLEFLVDYFKIRIDNLKSLNSRLTNKSSIISQFSDFEYELLSKFINDYGDSDDKLSLVLDADELDDEWVKLRLKPITVPVESRKDLLDEYLSKQTESLKIV</sequence>
<dbReference type="OrthoDB" id="441812at2759"/>
<dbReference type="EMBL" id="JAEUBF010001207">
    <property type="protein sequence ID" value="KAH3672093.1"/>
    <property type="molecule type" value="Genomic_DNA"/>
</dbReference>
<organism evidence="1 2">
    <name type="scientific">Wickerhamomyces mucosus</name>
    <dbReference type="NCBI Taxonomy" id="1378264"/>
    <lineage>
        <taxon>Eukaryota</taxon>
        <taxon>Fungi</taxon>
        <taxon>Dikarya</taxon>
        <taxon>Ascomycota</taxon>
        <taxon>Saccharomycotina</taxon>
        <taxon>Saccharomycetes</taxon>
        <taxon>Phaffomycetales</taxon>
        <taxon>Wickerhamomycetaceae</taxon>
        <taxon>Wickerhamomyces</taxon>
    </lineage>
</organism>
<reference evidence="1" key="2">
    <citation type="submission" date="2021-01" db="EMBL/GenBank/DDBJ databases">
        <authorList>
            <person name="Schikora-Tamarit M.A."/>
        </authorList>
    </citation>
    <scope>NUCLEOTIDE SEQUENCE</scope>
    <source>
        <strain evidence="1">CBS6341</strain>
    </source>
</reference>
<dbReference type="Proteomes" id="UP000769528">
    <property type="component" value="Unassembled WGS sequence"/>
</dbReference>
<protein>
    <recommendedName>
        <fullName evidence="3">SET domain-containing protein</fullName>
    </recommendedName>
</protein>
<keyword evidence="2" id="KW-1185">Reference proteome</keyword>
<dbReference type="InterPro" id="IPR046341">
    <property type="entry name" value="SET_dom_sf"/>
</dbReference>
<evidence type="ECO:0000313" key="1">
    <source>
        <dbReference type="EMBL" id="KAH3672093.1"/>
    </source>
</evidence>
<dbReference type="AlphaFoldDB" id="A0A9P8TA63"/>
<evidence type="ECO:0000313" key="2">
    <source>
        <dbReference type="Proteomes" id="UP000769528"/>
    </source>
</evidence>
<reference evidence="1" key="1">
    <citation type="journal article" date="2021" name="Open Biol.">
        <title>Shared evolutionary footprints suggest mitochondrial oxidative damage underlies multiple complex I losses in fungi.</title>
        <authorList>
            <person name="Schikora-Tamarit M.A."/>
            <person name="Marcet-Houben M."/>
            <person name="Nosek J."/>
            <person name="Gabaldon T."/>
        </authorList>
    </citation>
    <scope>NUCLEOTIDE SEQUENCE</scope>
    <source>
        <strain evidence="1">CBS6341</strain>
    </source>
</reference>
<proteinExistence type="predicted"/>
<dbReference type="SUPFAM" id="SSF82199">
    <property type="entry name" value="SET domain"/>
    <property type="match status" value="1"/>
</dbReference>
<accession>A0A9P8TA63</accession>
<comment type="caution">
    <text evidence="1">The sequence shown here is derived from an EMBL/GenBank/DDBJ whole genome shotgun (WGS) entry which is preliminary data.</text>
</comment>